<dbReference type="InterPro" id="IPR013103">
    <property type="entry name" value="RVT_2"/>
</dbReference>
<reference evidence="2" key="1">
    <citation type="submission" date="2022-07" db="EMBL/GenBank/DDBJ databases">
        <authorList>
            <person name="Macas J."/>
            <person name="Novak P."/>
            <person name="Neumann P."/>
        </authorList>
    </citation>
    <scope>NUCLEOTIDE SEQUENCE</scope>
</reference>
<sequence>MKLYVIHNGEKRWAEKLWLSNELAPGESKTCRVGRRLVFCKWVFKIKHKSDGSVERYKERLVVSGNRQVQGIDYSETFARVAKMVTVRAILAVAASCQWELHQMVVDNAFLHGDLHEEVYMHLPPGY</sequence>
<evidence type="ECO:0000259" key="1">
    <source>
        <dbReference type="Pfam" id="PF07727"/>
    </source>
</evidence>
<keyword evidence="3" id="KW-1185">Reference proteome</keyword>
<proteinExistence type="predicted"/>
<accession>A0A9P1E4L5</accession>
<comment type="caution">
    <text evidence="2">The sequence shown here is derived from an EMBL/GenBank/DDBJ whole genome shotgun (WGS) entry which is preliminary data.</text>
</comment>
<protein>
    <recommendedName>
        <fullName evidence="1">Reverse transcriptase Ty1/copia-type domain-containing protein</fullName>
    </recommendedName>
</protein>
<evidence type="ECO:0000313" key="3">
    <source>
        <dbReference type="Proteomes" id="UP001152484"/>
    </source>
</evidence>
<organism evidence="2 3">
    <name type="scientific">Cuscuta europaea</name>
    <name type="common">European dodder</name>
    <dbReference type="NCBI Taxonomy" id="41803"/>
    <lineage>
        <taxon>Eukaryota</taxon>
        <taxon>Viridiplantae</taxon>
        <taxon>Streptophyta</taxon>
        <taxon>Embryophyta</taxon>
        <taxon>Tracheophyta</taxon>
        <taxon>Spermatophyta</taxon>
        <taxon>Magnoliopsida</taxon>
        <taxon>eudicotyledons</taxon>
        <taxon>Gunneridae</taxon>
        <taxon>Pentapetalae</taxon>
        <taxon>asterids</taxon>
        <taxon>lamiids</taxon>
        <taxon>Solanales</taxon>
        <taxon>Convolvulaceae</taxon>
        <taxon>Cuscuteae</taxon>
        <taxon>Cuscuta</taxon>
        <taxon>Cuscuta subgen. Cuscuta</taxon>
    </lineage>
</organism>
<feature type="domain" description="Reverse transcriptase Ty1/copia-type" evidence="1">
    <location>
        <begin position="35"/>
        <end position="127"/>
    </location>
</feature>
<dbReference type="OrthoDB" id="411615at2759"/>
<gene>
    <name evidence="2" type="ORF">CEURO_LOCUS6494</name>
</gene>
<dbReference type="Pfam" id="PF07727">
    <property type="entry name" value="RVT_2"/>
    <property type="match status" value="1"/>
</dbReference>
<dbReference type="Proteomes" id="UP001152484">
    <property type="component" value="Unassembled WGS sequence"/>
</dbReference>
<evidence type="ECO:0000313" key="2">
    <source>
        <dbReference type="EMBL" id="CAH9077905.1"/>
    </source>
</evidence>
<dbReference type="AlphaFoldDB" id="A0A9P1E4L5"/>
<dbReference type="EMBL" id="CAMAPE010000010">
    <property type="protein sequence ID" value="CAH9077905.1"/>
    <property type="molecule type" value="Genomic_DNA"/>
</dbReference>
<name>A0A9P1E4L5_CUSEU</name>